<evidence type="ECO:0000256" key="1">
    <source>
        <dbReference type="SAM" id="Phobius"/>
    </source>
</evidence>
<feature type="transmembrane region" description="Helical" evidence="1">
    <location>
        <begin position="240"/>
        <end position="262"/>
    </location>
</feature>
<evidence type="ECO:0000313" key="3">
    <source>
        <dbReference type="Proteomes" id="UP000598633"/>
    </source>
</evidence>
<evidence type="ECO:0000313" key="2">
    <source>
        <dbReference type="EMBL" id="MBD3871159.1"/>
    </source>
</evidence>
<feature type="transmembrane region" description="Helical" evidence="1">
    <location>
        <begin position="108"/>
        <end position="126"/>
    </location>
</feature>
<gene>
    <name evidence="2" type="ORF">IFJ97_07365</name>
</gene>
<sequence length="308" mass="32698">MDTEPGTASTSVIAISWLGASAALPFALISAAIGQGLGALIGGCHWIGVALPLDRQIWALVNQPLLNFASLPRAGGYWLGSMLLPLVFAVTIIGFLPRARSLVTQLGCIQISWAMSLVAVAVLPVLDSEDGHLARFLALHGWPTALVWLSPVFAAGAALLPTLRLLQLARRRRPDIRRSYRLLVVAIHLGVPAVGWLGLVSLVRGSVLMPAIIAAAVPLIASLAFAWFRYPAPYVRPLELPQAGEIFALALAAVIFAASVWVAGRPLADGQSAGILWGTAQSSNNVRGWIEPWSIRGRPTTAQPFVDP</sequence>
<dbReference type="AlphaFoldDB" id="A0A8J7CGR4"/>
<keyword evidence="1" id="KW-1133">Transmembrane helix</keyword>
<comment type="caution">
    <text evidence="2">The sequence shown here is derived from an EMBL/GenBank/DDBJ whole genome shotgun (WGS) entry which is preliminary data.</text>
</comment>
<keyword evidence="1" id="KW-0812">Transmembrane</keyword>
<feature type="transmembrane region" description="Helical" evidence="1">
    <location>
        <begin position="207"/>
        <end position="228"/>
    </location>
</feature>
<feature type="transmembrane region" description="Helical" evidence="1">
    <location>
        <begin position="180"/>
        <end position="201"/>
    </location>
</feature>
<name>A0A8J7CGR4_9BACT</name>
<feature type="transmembrane region" description="Helical" evidence="1">
    <location>
        <begin position="12"/>
        <end position="33"/>
    </location>
</feature>
<dbReference type="EMBL" id="JACXWA010000120">
    <property type="protein sequence ID" value="MBD3871159.1"/>
    <property type="molecule type" value="Genomic_DNA"/>
</dbReference>
<organism evidence="2 3">
    <name type="scientific">Candidatus Sulfomarinibacter kjeldsenii</name>
    <dbReference type="NCBI Taxonomy" id="2885994"/>
    <lineage>
        <taxon>Bacteria</taxon>
        <taxon>Pseudomonadati</taxon>
        <taxon>Acidobacteriota</taxon>
        <taxon>Thermoanaerobaculia</taxon>
        <taxon>Thermoanaerobaculales</taxon>
        <taxon>Candidatus Sulfomarinibacteraceae</taxon>
        <taxon>Candidatus Sulfomarinibacter</taxon>
    </lineage>
</organism>
<protein>
    <submittedName>
        <fullName evidence="2">Uncharacterized protein</fullName>
    </submittedName>
</protein>
<reference evidence="2 3" key="1">
    <citation type="submission" date="2020-08" db="EMBL/GenBank/DDBJ databases">
        <title>Acidobacteriota in marine sediments use diverse sulfur dissimilation pathways.</title>
        <authorList>
            <person name="Wasmund K."/>
        </authorList>
    </citation>
    <scope>NUCLEOTIDE SEQUENCE [LARGE SCALE GENOMIC DNA]</scope>
    <source>
        <strain evidence="2">MAG AM3-A</strain>
    </source>
</reference>
<accession>A0A8J7CGR4</accession>
<feature type="transmembrane region" description="Helical" evidence="1">
    <location>
        <begin position="146"/>
        <end position="168"/>
    </location>
</feature>
<dbReference type="Proteomes" id="UP000598633">
    <property type="component" value="Unassembled WGS sequence"/>
</dbReference>
<proteinExistence type="predicted"/>
<feature type="transmembrane region" description="Helical" evidence="1">
    <location>
        <begin position="75"/>
        <end position="96"/>
    </location>
</feature>
<keyword evidence="1" id="KW-0472">Membrane</keyword>